<evidence type="ECO:0000259" key="1">
    <source>
        <dbReference type="Pfam" id="PF03537"/>
    </source>
</evidence>
<sequence>MLLRLRNSASDRLPRMRTTAVVAALLLLVASCSGEPDLPPRELPPAGGQLDYQLGGAYQPDVPVKIVVRDRSKIIDGRRYNICYLNALQTQPSSMEGGLDWWRKNHADLLVTKPDGEVAIDPEWAEGILDISTGEKRNRILEIQKKWIKDCKTAFYKGVEPDNLDSYTRAEGAFDLNATKEFMKAFVRYAHEQGLAVAQKNTAELGDAGKKEIGFDFAIAEDCQARDECNAYADAFGNDFFQIEYTDEGFRKSCADRGGRVSVIRRDRNVVPYGHADYVYEVCPPTV</sequence>
<dbReference type="PANTHER" id="PTHR35273">
    <property type="entry name" value="ALPHA-1,4 POLYGALACTOSAMINIDASE, PUTATIVE (AFU_ORTHOLOGUE AFUA_3G07890)-RELATED"/>
    <property type="match status" value="1"/>
</dbReference>
<accession>A0A1G9HMJ1</accession>
<protein>
    <submittedName>
        <fullName evidence="2">Glycoside-hydrolase family GH114</fullName>
    </submittedName>
</protein>
<gene>
    <name evidence="2" type="ORF">SAMN04488074_109109</name>
</gene>
<dbReference type="GO" id="GO:0016787">
    <property type="term" value="F:hydrolase activity"/>
    <property type="evidence" value="ECO:0007669"/>
    <property type="project" value="UniProtKB-KW"/>
</dbReference>
<evidence type="ECO:0000313" key="2">
    <source>
        <dbReference type="EMBL" id="SDL14085.1"/>
    </source>
</evidence>
<dbReference type="Pfam" id="PF03537">
    <property type="entry name" value="Glyco_hydro_114"/>
    <property type="match status" value="1"/>
</dbReference>
<dbReference type="EMBL" id="FNET01000009">
    <property type="protein sequence ID" value="SDL14085.1"/>
    <property type="molecule type" value="Genomic_DNA"/>
</dbReference>
<dbReference type="SUPFAM" id="SSF51445">
    <property type="entry name" value="(Trans)glycosidases"/>
    <property type="match status" value="1"/>
</dbReference>
<dbReference type="InterPro" id="IPR013785">
    <property type="entry name" value="Aldolase_TIM"/>
</dbReference>
<evidence type="ECO:0000313" key="3">
    <source>
        <dbReference type="Proteomes" id="UP000199682"/>
    </source>
</evidence>
<keyword evidence="2" id="KW-0378">Hydrolase</keyword>
<dbReference type="Gene3D" id="3.20.20.70">
    <property type="entry name" value="Aldolase class I"/>
    <property type="match status" value="1"/>
</dbReference>
<dbReference type="Proteomes" id="UP000199682">
    <property type="component" value="Unassembled WGS sequence"/>
</dbReference>
<name>A0A1G9HMJ1_9PSEU</name>
<dbReference type="PROSITE" id="PS51257">
    <property type="entry name" value="PROKAR_LIPOPROTEIN"/>
    <property type="match status" value="1"/>
</dbReference>
<dbReference type="InterPro" id="IPR004352">
    <property type="entry name" value="GH114_TIM-barrel"/>
</dbReference>
<dbReference type="InterPro" id="IPR017853">
    <property type="entry name" value="GH"/>
</dbReference>
<reference evidence="3" key="1">
    <citation type="submission" date="2016-10" db="EMBL/GenBank/DDBJ databases">
        <authorList>
            <person name="Varghese N."/>
            <person name="Submissions S."/>
        </authorList>
    </citation>
    <scope>NUCLEOTIDE SEQUENCE [LARGE SCALE GENOMIC DNA]</scope>
    <source>
        <strain evidence="3">DSM 44796</strain>
    </source>
</reference>
<proteinExistence type="predicted"/>
<organism evidence="2 3">
    <name type="scientific">Lentzea albidocapillata subsp. violacea</name>
    <dbReference type="NCBI Taxonomy" id="128104"/>
    <lineage>
        <taxon>Bacteria</taxon>
        <taxon>Bacillati</taxon>
        <taxon>Actinomycetota</taxon>
        <taxon>Actinomycetes</taxon>
        <taxon>Pseudonocardiales</taxon>
        <taxon>Pseudonocardiaceae</taxon>
        <taxon>Lentzea</taxon>
    </lineage>
</organism>
<dbReference type="PANTHER" id="PTHR35273:SF2">
    <property type="entry name" value="ALPHA-GALACTOSIDASE"/>
    <property type="match status" value="1"/>
</dbReference>
<feature type="domain" description="Glycoside-hydrolase family GH114 TIM-barrel" evidence="1">
    <location>
        <begin position="50"/>
        <end position="270"/>
    </location>
</feature>
<dbReference type="AlphaFoldDB" id="A0A1G9HMJ1"/>